<dbReference type="PANTHER" id="PTHR30269">
    <property type="entry name" value="TRANSMEMBRANE PROTEIN YFCA"/>
    <property type="match status" value="1"/>
</dbReference>
<feature type="transmembrane region" description="Helical" evidence="8">
    <location>
        <begin position="220"/>
        <end position="239"/>
    </location>
</feature>
<keyword evidence="5 8" id="KW-0812">Transmembrane</keyword>
<feature type="transmembrane region" description="Helical" evidence="8">
    <location>
        <begin position="196"/>
        <end position="214"/>
    </location>
</feature>
<evidence type="ECO:0000256" key="4">
    <source>
        <dbReference type="ARBA" id="ARBA00022475"/>
    </source>
</evidence>
<dbReference type="Proteomes" id="UP001596504">
    <property type="component" value="Unassembled WGS sequence"/>
</dbReference>
<protein>
    <recommendedName>
        <fullName evidence="8">Probable membrane transporter protein</fullName>
    </recommendedName>
</protein>
<reference evidence="10" key="1">
    <citation type="journal article" date="2019" name="Int. J. Syst. Evol. Microbiol.">
        <title>The Global Catalogue of Microorganisms (GCM) 10K type strain sequencing project: providing services to taxonomists for standard genome sequencing and annotation.</title>
        <authorList>
            <consortium name="The Broad Institute Genomics Platform"/>
            <consortium name="The Broad Institute Genome Sequencing Center for Infectious Disease"/>
            <person name="Wu L."/>
            <person name="Ma J."/>
        </authorList>
    </citation>
    <scope>NUCLEOTIDE SEQUENCE [LARGE SCALE GENOMIC DNA]</scope>
    <source>
        <strain evidence="10">WLHS5</strain>
    </source>
</reference>
<evidence type="ECO:0000313" key="10">
    <source>
        <dbReference type="Proteomes" id="UP001596504"/>
    </source>
</evidence>
<evidence type="ECO:0000256" key="2">
    <source>
        <dbReference type="ARBA" id="ARBA00009142"/>
    </source>
</evidence>
<keyword evidence="6 8" id="KW-1133">Transmembrane helix</keyword>
<evidence type="ECO:0000256" key="5">
    <source>
        <dbReference type="ARBA" id="ARBA00022692"/>
    </source>
</evidence>
<accession>A0ABW2LSM0</accession>
<dbReference type="Pfam" id="PF01925">
    <property type="entry name" value="TauE"/>
    <property type="match status" value="1"/>
</dbReference>
<gene>
    <name evidence="9" type="ORF">ACFQRI_22890</name>
</gene>
<keyword evidence="4 8" id="KW-1003">Cell membrane</keyword>
<comment type="similarity">
    <text evidence="2 8">Belongs to the 4-toluene sulfonate uptake permease (TSUP) (TC 2.A.102) family.</text>
</comment>
<evidence type="ECO:0000313" key="9">
    <source>
        <dbReference type="EMBL" id="MFC7344265.1"/>
    </source>
</evidence>
<evidence type="ECO:0000256" key="8">
    <source>
        <dbReference type="RuleBase" id="RU363041"/>
    </source>
</evidence>
<dbReference type="EMBL" id="JBHTCJ010000014">
    <property type="protein sequence ID" value="MFC7344265.1"/>
    <property type="molecule type" value="Genomic_DNA"/>
</dbReference>
<dbReference type="RefSeq" id="WP_380671890.1">
    <property type="nucleotide sequence ID" value="NZ_JBHTCJ010000014.1"/>
</dbReference>
<feature type="transmembrane region" description="Helical" evidence="8">
    <location>
        <begin position="128"/>
        <end position="147"/>
    </location>
</feature>
<evidence type="ECO:0000256" key="6">
    <source>
        <dbReference type="ARBA" id="ARBA00022989"/>
    </source>
</evidence>
<evidence type="ECO:0000256" key="7">
    <source>
        <dbReference type="ARBA" id="ARBA00023136"/>
    </source>
</evidence>
<evidence type="ECO:0000256" key="3">
    <source>
        <dbReference type="ARBA" id="ARBA00022448"/>
    </source>
</evidence>
<keyword evidence="10" id="KW-1185">Reference proteome</keyword>
<keyword evidence="3" id="KW-0813">Transport</keyword>
<sequence>MTTVIFGGIGIVAVAALLGGMTGFGFNIMATPALLVLGVAPSTAVAVTLTIALVTRAQVVYRLRGFIRWPRALPLTAASLPGLLVGAGIGAALDPEYLRLGTGVLVLIAAPIMLLTRPRARHGSPARYVVSGFAGGALATTTSLNGIPPALGLSTDAVDQRSFIADLAVYFVLSNIAGLSILLVRDGMELAHLSMLAWWLPCALVANWAGTTLAPRISPAKFRLITCGLVIAAGVATLTSA</sequence>
<dbReference type="InterPro" id="IPR052017">
    <property type="entry name" value="TSUP"/>
</dbReference>
<feature type="transmembrane region" description="Helical" evidence="8">
    <location>
        <begin position="32"/>
        <end position="54"/>
    </location>
</feature>
<evidence type="ECO:0000256" key="1">
    <source>
        <dbReference type="ARBA" id="ARBA00004651"/>
    </source>
</evidence>
<feature type="transmembrane region" description="Helical" evidence="8">
    <location>
        <begin position="75"/>
        <end position="93"/>
    </location>
</feature>
<comment type="caution">
    <text evidence="9">The sequence shown here is derived from an EMBL/GenBank/DDBJ whole genome shotgun (WGS) entry which is preliminary data.</text>
</comment>
<organism evidence="9 10">
    <name type="scientific">Saccharopolyspora griseoalba</name>
    <dbReference type="NCBI Taxonomy" id="1431848"/>
    <lineage>
        <taxon>Bacteria</taxon>
        <taxon>Bacillati</taxon>
        <taxon>Actinomycetota</taxon>
        <taxon>Actinomycetes</taxon>
        <taxon>Pseudonocardiales</taxon>
        <taxon>Pseudonocardiaceae</taxon>
        <taxon>Saccharopolyspora</taxon>
    </lineage>
</organism>
<feature type="transmembrane region" description="Helical" evidence="8">
    <location>
        <begin position="5"/>
        <end position="26"/>
    </location>
</feature>
<feature type="transmembrane region" description="Helical" evidence="8">
    <location>
        <begin position="167"/>
        <end position="184"/>
    </location>
</feature>
<feature type="transmembrane region" description="Helical" evidence="8">
    <location>
        <begin position="99"/>
        <end position="116"/>
    </location>
</feature>
<keyword evidence="7 8" id="KW-0472">Membrane</keyword>
<comment type="subcellular location">
    <subcellularLocation>
        <location evidence="1 8">Cell membrane</location>
        <topology evidence="1 8">Multi-pass membrane protein</topology>
    </subcellularLocation>
</comment>
<dbReference type="PANTHER" id="PTHR30269:SF37">
    <property type="entry name" value="MEMBRANE TRANSPORTER PROTEIN"/>
    <property type="match status" value="1"/>
</dbReference>
<name>A0ABW2LSM0_9PSEU</name>
<dbReference type="InterPro" id="IPR002781">
    <property type="entry name" value="TM_pro_TauE-like"/>
</dbReference>
<proteinExistence type="inferred from homology"/>